<dbReference type="AlphaFoldDB" id="A0A1Y3AZY9"/>
<protein>
    <submittedName>
        <fullName evidence="1">Uncharacterized protein</fullName>
    </submittedName>
</protein>
<keyword evidence="2" id="KW-1185">Reference proteome</keyword>
<reference evidence="1 2" key="1">
    <citation type="submission" date="2017-03" db="EMBL/GenBank/DDBJ databases">
        <title>Genome Survey of Euroglyphus maynei.</title>
        <authorList>
            <person name="Arlian L.G."/>
            <person name="Morgan M.S."/>
            <person name="Rider S.D."/>
        </authorList>
    </citation>
    <scope>NUCLEOTIDE SEQUENCE [LARGE SCALE GENOMIC DNA]</scope>
    <source>
        <strain evidence="1">Arlian Lab</strain>
        <tissue evidence="1">Whole body</tissue>
    </source>
</reference>
<accession>A0A1Y3AZY9</accession>
<gene>
    <name evidence="1" type="ORF">BLA29_013688</name>
</gene>
<dbReference type="EMBL" id="MUJZ01048632">
    <property type="protein sequence ID" value="OTF74110.1"/>
    <property type="molecule type" value="Genomic_DNA"/>
</dbReference>
<sequence>MCKCCYTIGDTRRFCNDLEPVSPHPFDNSFEKELTSVQIVKERLHKEIMQRCLASNQVPLCINPLSASFKNFARYVLLIIYSSF</sequence>
<dbReference type="OrthoDB" id="192887at2759"/>
<evidence type="ECO:0000313" key="1">
    <source>
        <dbReference type="EMBL" id="OTF74110.1"/>
    </source>
</evidence>
<evidence type="ECO:0000313" key="2">
    <source>
        <dbReference type="Proteomes" id="UP000194236"/>
    </source>
</evidence>
<dbReference type="Proteomes" id="UP000194236">
    <property type="component" value="Unassembled WGS sequence"/>
</dbReference>
<name>A0A1Y3AZY9_EURMA</name>
<comment type="caution">
    <text evidence="1">The sequence shown here is derived from an EMBL/GenBank/DDBJ whole genome shotgun (WGS) entry which is preliminary data.</text>
</comment>
<proteinExistence type="predicted"/>
<organism evidence="1 2">
    <name type="scientific">Euroglyphus maynei</name>
    <name type="common">Mayne's house dust mite</name>
    <dbReference type="NCBI Taxonomy" id="6958"/>
    <lineage>
        <taxon>Eukaryota</taxon>
        <taxon>Metazoa</taxon>
        <taxon>Ecdysozoa</taxon>
        <taxon>Arthropoda</taxon>
        <taxon>Chelicerata</taxon>
        <taxon>Arachnida</taxon>
        <taxon>Acari</taxon>
        <taxon>Acariformes</taxon>
        <taxon>Sarcoptiformes</taxon>
        <taxon>Astigmata</taxon>
        <taxon>Psoroptidia</taxon>
        <taxon>Analgoidea</taxon>
        <taxon>Pyroglyphidae</taxon>
        <taxon>Pyroglyphinae</taxon>
        <taxon>Euroglyphus</taxon>
    </lineage>
</organism>